<dbReference type="RefSeq" id="XP_068138406.1">
    <property type="nucleotide sequence ID" value="XM_068282305.1"/>
</dbReference>
<name>A0A1D8NAN2_YARLL</name>
<reference evidence="1 2" key="1">
    <citation type="journal article" date="2016" name="PLoS ONE">
        <title>Sequence Assembly of Yarrowia lipolytica Strain W29/CLIB89 Shows Transposable Element Diversity.</title>
        <authorList>
            <person name="Magnan C."/>
            <person name="Yu J."/>
            <person name="Chang I."/>
            <person name="Jahn E."/>
            <person name="Kanomata Y."/>
            <person name="Wu J."/>
            <person name="Zeller M."/>
            <person name="Oakes M."/>
            <person name="Baldi P."/>
            <person name="Sandmeyer S."/>
        </authorList>
    </citation>
    <scope>NUCLEOTIDE SEQUENCE [LARGE SCALE GENOMIC DNA]</scope>
    <source>
        <strain evidence="2">CLIB89(W29)</strain>
    </source>
</reference>
<proteinExistence type="predicted"/>
<gene>
    <name evidence="1" type="ORF">YALI1_C15611g</name>
</gene>
<organism evidence="1 2">
    <name type="scientific">Yarrowia lipolytica</name>
    <name type="common">Candida lipolytica</name>
    <dbReference type="NCBI Taxonomy" id="4952"/>
    <lineage>
        <taxon>Eukaryota</taxon>
        <taxon>Fungi</taxon>
        <taxon>Dikarya</taxon>
        <taxon>Ascomycota</taxon>
        <taxon>Saccharomycotina</taxon>
        <taxon>Dipodascomycetes</taxon>
        <taxon>Dipodascales</taxon>
        <taxon>Dipodascales incertae sedis</taxon>
        <taxon>Yarrowia</taxon>
    </lineage>
</organism>
<protein>
    <submittedName>
        <fullName evidence="1">Uncharacterized protein</fullName>
    </submittedName>
</protein>
<accession>A0A1D8NAN2</accession>
<sequence>MACVYIDGSETPAILWEFPTCTSSILGIRQPLYVPVLCQAVSLSSRAFDNGARARIVRHVKCMCLTRIYIQTCFG</sequence>
<dbReference type="GeneID" id="94582942"/>
<evidence type="ECO:0000313" key="1">
    <source>
        <dbReference type="EMBL" id="AOW02683.1"/>
    </source>
</evidence>
<dbReference type="VEuPathDB" id="FungiDB:YALI1_C15611g"/>
<dbReference type="Proteomes" id="UP000182444">
    <property type="component" value="Chromosome 1C"/>
</dbReference>
<evidence type="ECO:0000313" key="2">
    <source>
        <dbReference type="Proteomes" id="UP000182444"/>
    </source>
</evidence>
<dbReference type="AlphaFoldDB" id="A0A1D8NAN2"/>
<dbReference type="EMBL" id="CP017555">
    <property type="protein sequence ID" value="AOW02683.1"/>
    <property type="molecule type" value="Genomic_DNA"/>
</dbReference>